<keyword evidence="4" id="KW-1185">Reference proteome</keyword>
<proteinExistence type="predicted"/>
<accession>A0A0L8LHU4</accession>
<organism evidence="3 4">
    <name type="scientific">Streptomyces resistomycificus</name>
    <dbReference type="NCBI Taxonomy" id="67356"/>
    <lineage>
        <taxon>Bacteria</taxon>
        <taxon>Bacillati</taxon>
        <taxon>Actinomycetota</taxon>
        <taxon>Actinomycetes</taxon>
        <taxon>Kitasatosporales</taxon>
        <taxon>Streptomycetaceae</taxon>
        <taxon>Streptomyces</taxon>
        <taxon>Streptomyces aurantiacus group</taxon>
    </lineage>
</organism>
<dbReference type="Proteomes" id="UP000037251">
    <property type="component" value="Unassembled WGS sequence"/>
</dbReference>
<keyword evidence="1" id="KW-0963">Cytoplasm</keyword>
<dbReference type="PANTHER" id="PTHR30592">
    <property type="entry name" value="FORMATE DEHYDROGENASE"/>
    <property type="match status" value="1"/>
</dbReference>
<gene>
    <name evidence="3" type="ORF">ADK37_11345</name>
</gene>
<protein>
    <submittedName>
        <fullName evidence="3">Formate dehydrogenase</fullName>
    </submittedName>
</protein>
<dbReference type="SUPFAM" id="SSF53927">
    <property type="entry name" value="Cytidine deaminase-like"/>
    <property type="match status" value="1"/>
</dbReference>
<dbReference type="InterPro" id="IPR016193">
    <property type="entry name" value="Cytidine_deaminase-like"/>
</dbReference>
<dbReference type="GO" id="GO:0016783">
    <property type="term" value="F:sulfurtransferase activity"/>
    <property type="evidence" value="ECO:0007669"/>
    <property type="project" value="InterPro"/>
</dbReference>
<dbReference type="RefSeq" id="WP_198536299.1">
    <property type="nucleotide sequence ID" value="NZ_LGUS01000106.1"/>
</dbReference>
<evidence type="ECO:0000256" key="1">
    <source>
        <dbReference type="ARBA" id="ARBA00022490"/>
    </source>
</evidence>
<reference evidence="4" key="1">
    <citation type="submission" date="2015-07" db="EMBL/GenBank/DDBJ databases">
        <authorList>
            <person name="Ju K.-S."/>
            <person name="Doroghazi J.R."/>
            <person name="Metcalf W.W."/>
        </authorList>
    </citation>
    <scope>NUCLEOTIDE SEQUENCE [LARGE SCALE GENOMIC DNA]</scope>
    <source>
        <strain evidence="4">NRRL 2290</strain>
    </source>
</reference>
<evidence type="ECO:0000313" key="3">
    <source>
        <dbReference type="EMBL" id="KOG37631.1"/>
    </source>
</evidence>
<dbReference type="Pfam" id="PF02634">
    <property type="entry name" value="FdhD-NarQ"/>
    <property type="match status" value="1"/>
</dbReference>
<comment type="caution">
    <text evidence="3">The sequence shown here is derived from an EMBL/GenBank/DDBJ whole genome shotgun (WGS) entry which is preliminary data.</text>
</comment>
<dbReference type="AlphaFoldDB" id="A0A0L8LHU4"/>
<sequence>MGRVTERRRVLRIRDGAPSARTDTLVAEEPLEIRLSGKPLAVTMRTPGDDFALAAGFLVSEGVVGRAEEVANIVYCAGA</sequence>
<keyword evidence="2" id="KW-0501">Molybdenum cofactor biosynthesis</keyword>
<evidence type="ECO:0000256" key="2">
    <source>
        <dbReference type="ARBA" id="ARBA00023150"/>
    </source>
</evidence>
<dbReference type="EMBL" id="LGUS01000106">
    <property type="protein sequence ID" value="KOG37631.1"/>
    <property type="molecule type" value="Genomic_DNA"/>
</dbReference>
<name>A0A0L8LHU4_9ACTN</name>
<evidence type="ECO:0000313" key="4">
    <source>
        <dbReference type="Proteomes" id="UP000037251"/>
    </source>
</evidence>
<dbReference type="PANTHER" id="PTHR30592:SF1">
    <property type="entry name" value="SULFUR CARRIER PROTEIN FDHD"/>
    <property type="match status" value="1"/>
</dbReference>
<dbReference type="Gene3D" id="3.10.20.10">
    <property type="match status" value="1"/>
</dbReference>
<dbReference type="InterPro" id="IPR003786">
    <property type="entry name" value="FdhD"/>
</dbReference>
<dbReference type="GO" id="GO:0006777">
    <property type="term" value="P:Mo-molybdopterin cofactor biosynthetic process"/>
    <property type="evidence" value="ECO:0007669"/>
    <property type="project" value="UniProtKB-KW"/>
</dbReference>
<feature type="non-terminal residue" evidence="3">
    <location>
        <position position="79"/>
    </location>
</feature>